<dbReference type="Proteomes" id="UP001150217">
    <property type="component" value="Unassembled WGS sequence"/>
</dbReference>
<comment type="caution">
    <text evidence="2">The sequence shown here is derived from an EMBL/GenBank/DDBJ whole genome shotgun (WGS) entry which is preliminary data.</text>
</comment>
<feature type="chain" id="PRO_5045875247" evidence="1">
    <location>
        <begin position="27"/>
        <end position="277"/>
    </location>
</feature>
<protein>
    <submittedName>
        <fullName evidence="2">Uncharacterized protein</fullName>
    </submittedName>
</protein>
<evidence type="ECO:0000256" key="1">
    <source>
        <dbReference type="SAM" id="SignalP"/>
    </source>
</evidence>
<gene>
    <name evidence="2" type="ORF">C8R41DRAFT_852453</name>
</gene>
<keyword evidence="3" id="KW-1185">Reference proteome</keyword>
<reference evidence="2" key="1">
    <citation type="submission" date="2022-08" db="EMBL/GenBank/DDBJ databases">
        <title>A Global Phylogenomic Analysis of the Shiitake Genus Lentinula.</title>
        <authorList>
            <consortium name="DOE Joint Genome Institute"/>
            <person name="Sierra-Patev S."/>
            <person name="Min B."/>
            <person name="Naranjo-Ortiz M."/>
            <person name="Looney B."/>
            <person name="Konkel Z."/>
            <person name="Slot J.C."/>
            <person name="Sakamoto Y."/>
            <person name="Steenwyk J.L."/>
            <person name="Rokas A."/>
            <person name="Carro J."/>
            <person name="Camarero S."/>
            <person name="Ferreira P."/>
            <person name="Molpeceres G."/>
            <person name="Ruiz-Duenas F.J."/>
            <person name="Serrano A."/>
            <person name="Henrissat B."/>
            <person name="Drula E."/>
            <person name="Hughes K.W."/>
            <person name="Mata J.L."/>
            <person name="Ishikawa N.K."/>
            <person name="Vargas-Isla R."/>
            <person name="Ushijima S."/>
            <person name="Smith C.A."/>
            <person name="Ahrendt S."/>
            <person name="Andreopoulos W."/>
            <person name="He G."/>
            <person name="Labutti K."/>
            <person name="Lipzen A."/>
            <person name="Ng V."/>
            <person name="Riley R."/>
            <person name="Sandor L."/>
            <person name="Barry K."/>
            <person name="Martinez A.T."/>
            <person name="Xiao Y."/>
            <person name="Gibbons J.G."/>
            <person name="Terashima K."/>
            <person name="Grigoriev I.V."/>
            <person name="Hibbett D.S."/>
        </authorList>
    </citation>
    <scope>NUCLEOTIDE SEQUENCE</scope>
    <source>
        <strain evidence="2">RHP3577 ss4</strain>
    </source>
</reference>
<feature type="signal peptide" evidence="1">
    <location>
        <begin position="1"/>
        <end position="26"/>
    </location>
</feature>
<accession>A0ABQ8V1Q4</accession>
<name>A0ABQ8V1Q4_9AGAR</name>
<proteinExistence type="predicted"/>
<keyword evidence="1" id="KW-0732">Signal</keyword>
<evidence type="ECO:0000313" key="2">
    <source>
        <dbReference type="EMBL" id="KAJ4469791.1"/>
    </source>
</evidence>
<evidence type="ECO:0000313" key="3">
    <source>
        <dbReference type="Proteomes" id="UP001150217"/>
    </source>
</evidence>
<sequence length="277" mass="31073">MICCLSFLSQTLHLYILFIIILGVASSPLPRAPPPQTHPSPHGHCKPSSLFVYISRNASKFHSGVPETPNPSHSIPTDRPETCPLSGKLGKPRSPAVRIQAILNALKYCLDPIDNLEVKLVRQRGGKVLWSKNVGLGEDWTIFIGDAGLQLKSHNIDKLEARLEAEQVAFQPQFSEPLGRKPARSLLTKISFHSEEKELFLHMLLNDLPLLLNEYKTTECFYHGHYDPALAYLDGVVSLVSYRTDLEKSKVWNSLVRDRAELYAHCGDEPIFSRQKG</sequence>
<organism evidence="2 3">
    <name type="scientific">Lentinula lateritia</name>
    <dbReference type="NCBI Taxonomy" id="40482"/>
    <lineage>
        <taxon>Eukaryota</taxon>
        <taxon>Fungi</taxon>
        <taxon>Dikarya</taxon>
        <taxon>Basidiomycota</taxon>
        <taxon>Agaricomycotina</taxon>
        <taxon>Agaricomycetes</taxon>
        <taxon>Agaricomycetidae</taxon>
        <taxon>Agaricales</taxon>
        <taxon>Marasmiineae</taxon>
        <taxon>Omphalotaceae</taxon>
        <taxon>Lentinula</taxon>
    </lineage>
</organism>
<dbReference type="EMBL" id="JANVFT010000094">
    <property type="protein sequence ID" value="KAJ4469791.1"/>
    <property type="molecule type" value="Genomic_DNA"/>
</dbReference>